<protein>
    <submittedName>
        <fullName evidence="2">Uncharacterized protein</fullName>
    </submittedName>
</protein>
<keyword evidence="1" id="KW-0812">Transmembrane</keyword>
<evidence type="ECO:0000256" key="1">
    <source>
        <dbReference type="SAM" id="Phobius"/>
    </source>
</evidence>
<dbReference type="HOGENOM" id="CLU_2822992_0_0_7"/>
<reference evidence="2 3" key="1">
    <citation type="journal article" date="2015" name="Biol. Direct">
        <title>Babela massiliensis, a representative of a widespread bacterial phylum with unusual adaptations to parasitism in amoebae.</title>
        <authorList>
            <person name="Pagnier I."/>
            <person name="Yutin N."/>
            <person name="Croce O."/>
            <person name="Makarova K.S."/>
            <person name="Wolf Y.I."/>
            <person name="Benamar S."/>
            <person name="Raoult D."/>
            <person name="Koonin E.V."/>
            <person name="La Scola B."/>
        </authorList>
    </citation>
    <scope>NUCLEOTIDE SEQUENCE [LARGE SCALE GENOMIC DNA]</scope>
    <source>
        <strain evidence="3">BABL1</strain>
    </source>
</reference>
<dbReference type="EMBL" id="HG793133">
    <property type="protein sequence ID" value="CDK30649.1"/>
    <property type="molecule type" value="Genomic_DNA"/>
</dbReference>
<proteinExistence type="predicted"/>
<evidence type="ECO:0000313" key="2">
    <source>
        <dbReference type="EMBL" id="CDK30649.1"/>
    </source>
</evidence>
<dbReference type="KEGG" id="dpb:BABL1_gene_366"/>
<sequence>MNYLNERFIGLLFIIIGSGFLMYGISYFVIPFSTIAGGFLILNQGLQMRNLPPLTNLLKNIFSKFK</sequence>
<evidence type="ECO:0000313" key="3">
    <source>
        <dbReference type="Proteomes" id="UP000018769"/>
    </source>
</evidence>
<keyword evidence="1" id="KW-0472">Membrane</keyword>
<gene>
    <name evidence="2" type="ORF">BABL1_gene_366</name>
</gene>
<keyword evidence="3" id="KW-1185">Reference proteome</keyword>
<accession>V6DGG7</accession>
<keyword evidence="1" id="KW-1133">Transmembrane helix</keyword>
<feature type="transmembrane region" description="Helical" evidence="1">
    <location>
        <begin position="12"/>
        <end position="42"/>
    </location>
</feature>
<organism evidence="2 3">
    <name type="scientific">Candidatus Babela massiliensis</name>
    <dbReference type="NCBI Taxonomy" id="673862"/>
    <lineage>
        <taxon>Bacteria</taxon>
        <taxon>Candidatus Babelota</taxon>
        <taxon>Candidatus Babeliae</taxon>
        <taxon>Candidatus Babeliales</taxon>
        <taxon>Candidatus Babeliaceae</taxon>
        <taxon>Candidatus Babela</taxon>
    </lineage>
</organism>
<dbReference type="Proteomes" id="UP000018769">
    <property type="component" value="Chromosome I"/>
</dbReference>
<name>V6DGG7_9BACT</name>
<dbReference type="AlphaFoldDB" id="V6DGG7"/>